<dbReference type="Proteomes" id="UP000177652">
    <property type="component" value="Unassembled WGS sequence"/>
</dbReference>
<name>A0A1F6DW91_9BACT</name>
<evidence type="ECO:0000313" key="1">
    <source>
        <dbReference type="EMBL" id="OGG65694.1"/>
    </source>
</evidence>
<dbReference type="Pfam" id="PF02643">
    <property type="entry name" value="DUF192"/>
    <property type="match status" value="1"/>
</dbReference>
<reference evidence="1 2" key="1">
    <citation type="journal article" date="2016" name="Nat. Commun.">
        <title>Thousands of microbial genomes shed light on interconnected biogeochemical processes in an aquifer system.</title>
        <authorList>
            <person name="Anantharaman K."/>
            <person name="Brown C.T."/>
            <person name="Hug L.A."/>
            <person name="Sharon I."/>
            <person name="Castelle C.J."/>
            <person name="Probst A.J."/>
            <person name="Thomas B.C."/>
            <person name="Singh A."/>
            <person name="Wilkins M.J."/>
            <person name="Karaoz U."/>
            <person name="Brodie E.L."/>
            <person name="Williams K.H."/>
            <person name="Hubbard S.S."/>
            <person name="Banfield J.F."/>
        </authorList>
    </citation>
    <scope>NUCLEOTIDE SEQUENCE [LARGE SCALE GENOMIC DNA]</scope>
</reference>
<dbReference type="STRING" id="1798497.A3D71_00755"/>
<sequence length="152" mass="17005">MRRYLTIIALAAIFLFGVVAYGVYREPTATLAETQGLRTIQLKGQTIRVSVADTGASRERGLSGRRALAQDEGMLFVFPKDGKYAFWMKDMHFPIDILWLAADGGVVYMAQNVSPDSFPRTFRPDVLARYVLELPAGYAKEYNITIGDRATF</sequence>
<dbReference type="Gene3D" id="2.60.120.1140">
    <property type="entry name" value="Protein of unknown function DUF192"/>
    <property type="match status" value="1"/>
</dbReference>
<dbReference type="PANTHER" id="PTHR37953">
    <property type="entry name" value="UPF0127 PROTEIN MJ1496"/>
    <property type="match status" value="1"/>
</dbReference>
<comment type="caution">
    <text evidence="1">The sequence shown here is derived from an EMBL/GenBank/DDBJ whole genome shotgun (WGS) entry which is preliminary data.</text>
</comment>
<evidence type="ECO:0000313" key="2">
    <source>
        <dbReference type="Proteomes" id="UP000177652"/>
    </source>
</evidence>
<accession>A0A1F6DW91</accession>
<dbReference type="InterPro" id="IPR038695">
    <property type="entry name" value="Saro_0823-like_sf"/>
</dbReference>
<dbReference type="EMBL" id="MFLK01000036">
    <property type="protein sequence ID" value="OGG65694.1"/>
    <property type="molecule type" value="Genomic_DNA"/>
</dbReference>
<dbReference type="PANTHER" id="PTHR37953:SF1">
    <property type="entry name" value="UPF0127 PROTEIN MJ1496"/>
    <property type="match status" value="1"/>
</dbReference>
<proteinExistence type="predicted"/>
<gene>
    <name evidence="1" type="ORF">A3D71_00755</name>
</gene>
<dbReference type="AlphaFoldDB" id="A0A1F6DW91"/>
<evidence type="ECO:0008006" key="3">
    <source>
        <dbReference type="Google" id="ProtNLM"/>
    </source>
</evidence>
<organism evidence="1 2">
    <name type="scientific">Candidatus Kaiserbacteria bacterium RIFCSPHIGHO2_02_FULL_55_20</name>
    <dbReference type="NCBI Taxonomy" id="1798497"/>
    <lineage>
        <taxon>Bacteria</taxon>
        <taxon>Candidatus Kaiseribacteriota</taxon>
    </lineage>
</organism>
<dbReference type="InterPro" id="IPR003795">
    <property type="entry name" value="DUF192"/>
</dbReference>
<protein>
    <recommendedName>
        <fullName evidence="3">DUF192 domain-containing protein</fullName>
    </recommendedName>
</protein>